<gene>
    <name evidence="3" type="ORF">GCM10010515_63650</name>
</gene>
<evidence type="ECO:0000313" key="4">
    <source>
        <dbReference type="Proteomes" id="UP000645555"/>
    </source>
</evidence>
<proteinExistence type="predicted"/>
<organism evidence="3 4">
    <name type="scientific">Streptomyces fructofermentans</name>
    <dbReference type="NCBI Taxonomy" id="152141"/>
    <lineage>
        <taxon>Bacteria</taxon>
        <taxon>Bacillati</taxon>
        <taxon>Actinomycetota</taxon>
        <taxon>Actinomycetes</taxon>
        <taxon>Kitasatosporales</taxon>
        <taxon>Streptomycetaceae</taxon>
        <taxon>Streptomyces</taxon>
    </lineage>
</organism>
<dbReference type="InterPro" id="IPR012340">
    <property type="entry name" value="NA-bd_OB-fold"/>
</dbReference>
<evidence type="ECO:0000259" key="1">
    <source>
        <dbReference type="Pfam" id="PF01796"/>
    </source>
</evidence>
<dbReference type="InterPro" id="IPR002878">
    <property type="entry name" value="ChsH2_C"/>
</dbReference>
<dbReference type="Proteomes" id="UP000645555">
    <property type="component" value="Unassembled WGS sequence"/>
</dbReference>
<accession>A0A918NQJ5</accession>
<dbReference type="PANTHER" id="PTHR34075">
    <property type="entry name" value="BLR3430 PROTEIN"/>
    <property type="match status" value="1"/>
</dbReference>
<reference evidence="3" key="2">
    <citation type="submission" date="2020-09" db="EMBL/GenBank/DDBJ databases">
        <authorList>
            <person name="Sun Q."/>
            <person name="Ohkuma M."/>
        </authorList>
    </citation>
    <scope>NUCLEOTIDE SEQUENCE</scope>
    <source>
        <strain evidence="3">JCM 4956</strain>
    </source>
</reference>
<dbReference type="PANTHER" id="PTHR34075:SF5">
    <property type="entry name" value="BLR3430 PROTEIN"/>
    <property type="match status" value="1"/>
</dbReference>
<protein>
    <submittedName>
        <fullName evidence="3">Benzoylsuccinyl-CoA thiolase</fullName>
    </submittedName>
</protein>
<comment type="caution">
    <text evidence="3">The sequence shown here is derived from an EMBL/GenBank/DDBJ whole genome shotgun (WGS) entry which is preliminary data.</text>
</comment>
<dbReference type="Pfam" id="PF12172">
    <property type="entry name" value="zf-ChsH2"/>
    <property type="match status" value="1"/>
</dbReference>
<dbReference type="Pfam" id="PF01796">
    <property type="entry name" value="OB_ChsH2_C"/>
    <property type="match status" value="1"/>
</dbReference>
<dbReference type="InterPro" id="IPR022002">
    <property type="entry name" value="ChsH2_Znr"/>
</dbReference>
<dbReference type="InterPro" id="IPR052513">
    <property type="entry name" value="Thioester_dehydratase-like"/>
</dbReference>
<dbReference type="EMBL" id="BMWD01000029">
    <property type="protein sequence ID" value="GGX87584.1"/>
    <property type="molecule type" value="Genomic_DNA"/>
</dbReference>
<evidence type="ECO:0000259" key="2">
    <source>
        <dbReference type="Pfam" id="PF12172"/>
    </source>
</evidence>
<name>A0A918NQJ5_9ACTN</name>
<dbReference type="SUPFAM" id="SSF50249">
    <property type="entry name" value="Nucleic acid-binding proteins"/>
    <property type="match status" value="1"/>
</dbReference>
<reference evidence="3" key="1">
    <citation type="journal article" date="2014" name="Int. J. Syst. Evol. Microbiol.">
        <title>Complete genome sequence of Corynebacterium casei LMG S-19264T (=DSM 44701T), isolated from a smear-ripened cheese.</title>
        <authorList>
            <consortium name="US DOE Joint Genome Institute (JGI-PGF)"/>
            <person name="Walter F."/>
            <person name="Albersmeier A."/>
            <person name="Kalinowski J."/>
            <person name="Ruckert C."/>
        </authorList>
    </citation>
    <scope>NUCLEOTIDE SEQUENCE</scope>
    <source>
        <strain evidence="3">JCM 4956</strain>
    </source>
</reference>
<keyword evidence="4" id="KW-1185">Reference proteome</keyword>
<evidence type="ECO:0000313" key="3">
    <source>
        <dbReference type="EMBL" id="GGX87584.1"/>
    </source>
</evidence>
<sequence length="148" mass="16198">MSRTRTPVVTGWFGGEGDDFRLLGTRCSACAAVFFPREDVLCRDPACPGGELTEVPLSRRGRVWSYSDSRYRPPPPYVSDPELVWSPYALAAVELEAEGIVVLGQTVPGVTVADLAVGMEMEVVPGVLNEDTETVWTTWHWRPTGVTA</sequence>
<feature type="domain" description="ChsH2 C-terminal OB-fold" evidence="1">
    <location>
        <begin position="54"/>
        <end position="124"/>
    </location>
</feature>
<feature type="domain" description="ChsH2 rubredoxin-like zinc ribbon" evidence="2">
    <location>
        <begin position="18"/>
        <end position="52"/>
    </location>
</feature>
<dbReference type="AlphaFoldDB" id="A0A918NQJ5"/>